<organism evidence="3 4">
    <name type="scientific">Bifidobacterium callitrichos DSM 23973</name>
    <dbReference type="NCBI Taxonomy" id="1437609"/>
    <lineage>
        <taxon>Bacteria</taxon>
        <taxon>Bacillati</taxon>
        <taxon>Actinomycetota</taxon>
        <taxon>Actinomycetes</taxon>
        <taxon>Bifidobacteriales</taxon>
        <taxon>Bifidobacteriaceae</taxon>
        <taxon>Bifidobacterium</taxon>
    </lineage>
</organism>
<sequence length="402" mass="42272">MGGRRCARSASSRRRRGRSHAARSRTPIAAVIVAAVLLVAVLAGIIAYPRVTGVAGGAADDPGRNQTTSSTTKHTTDGDMTGTGDGTDKAETAAPDPDAARIDAVRQTIESTVAQYPGDWSVYALDLGSGRDTAINDKPLVAASLIKLYIMLTVFDRLEHGTIADNATIDANLQQMITVSSNDAANRLLAVIGGKGGTTAAIATVTDTAVRYGFSGTKELRALTGAASGNAVENWTSARDCGTFLAKVYRGELVSANASKRMVDLLLGQTRRTKIPAGVPAGVQVANKTGELAAVQNDVAIVYGARPYVIAVMTNDVDESAATNITTLSANVYQAFEGRDSRGWRTDATSADQPSEIGDADDLTVAGRKGLVSPVDHETVVHGQTEIRCEILENLERFRIER</sequence>
<dbReference type="AlphaFoldDB" id="A0A087AB87"/>
<feature type="region of interest" description="Disordered" evidence="1">
    <location>
        <begin position="56"/>
        <end position="100"/>
    </location>
</feature>
<dbReference type="SUPFAM" id="SSF56601">
    <property type="entry name" value="beta-lactamase/transpeptidase-like"/>
    <property type="match status" value="1"/>
</dbReference>
<feature type="compositionally biased region" description="Basic residues" evidence="1">
    <location>
        <begin position="1"/>
        <end position="23"/>
    </location>
</feature>
<dbReference type="Gene3D" id="3.40.710.10">
    <property type="entry name" value="DD-peptidase/beta-lactamase superfamily"/>
    <property type="match status" value="1"/>
</dbReference>
<evidence type="ECO:0000313" key="3">
    <source>
        <dbReference type="EMBL" id="KFI56037.1"/>
    </source>
</evidence>
<dbReference type="PANTHER" id="PTHR35333:SF4">
    <property type="entry name" value="SLR0121 PROTEIN"/>
    <property type="match status" value="1"/>
</dbReference>
<evidence type="ECO:0000313" key="4">
    <source>
        <dbReference type="Proteomes" id="UP000029072"/>
    </source>
</evidence>
<feature type="region of interest" description="Disordered" evidence="1">
    <location>
        <begin position="1"/>
        <end position="24"/>
    </location>
</feature>
<accession>A0A087AB87</accession>
<dbReference type="Proteomes" id="UP000029072">
    <property type="component" value="Unassembled WGS sequence"/>
</dbReference>
<feature type="compositionally biased region" description="Low complexity" evidence="1">
    <location>
        <begin position="67"/>
        <end position="82"/>
    </location>
</feature>
<evidence type="ECO:0000256" key="1">
    <source>
        <dbReference type="SAM" id="MobiDB-lite"/>
    </source>
</evidence>
<dbReference type="EMBL" id="JGYS01000003">
    <property type="protein sequence ID" value="KFI56037.1"/>
    <property type="molecule type" value="Genomic_DNA"/>
</dbReference>
<protein>
    <submittedName>
        <fullName evidence="3">Beta-lactamase (Class A)</fullName>
    </submittedName>
</protein>
<dbReference type="Pfam" id="PF13354">
    <property type="entry name" value="Beta-lactamase2"/>
    <property type="match status" value="1"/>
</dbReference>
<reference evidence="3 4" key="1">
    <citation type="submission" date="2014-03" db="EMBL/GenBank/DDBJ databases">
        <title>Genomics of Bifidobacteria.</title>
        <authorList>
            <person name="Ventura M."/>
            <person name="Milani C."/>
            <person name="Lugli G.A."/>
        </authorList>
    </citation>
    <scope>NUCLEOTIDE SEQUENCE [LARGE SCALE GENOMIC DNA]</scope>
    <source>
        <strain evidence="3 4">DSM 23973</strain>
    </source>
</reference>
<proteinExistence type="predicted"/>
<evidence type="ECO:0000259" key="2">
    <source>
        <dbReference type="Pfam" id="PF13354"/>
    </source>
</evidence>
<dbReference type="eggNOG" id="COG2367">
    <property type="taxonomic scope" value="Bacteria"/>
</dbReference>
<dbReference type="STRING" id="1437609.BCAL_0403"/>
<comment type="caution">
    <text evidence="3">The sequence shown here is derived from an EMBL/GenBank/DDBJ whole genome shotgun (WGS) entry which is preliminary data.</text>
</comment>
<dbReference type="GO" id="GO:0008800">
    <property type="term" value="F:beta-lactamase activity"/>
    <property type="evidence" value="ECO:0007669"/>
    <property type="project" value="InterPro"/>
</dbReference>
<gene>
    <name evidence="3" type="ORF">BCAL_0403</name>
</gene>
<name>A0A087AB87_9BIFI</name>
<dbReference type="InterPro" id="IPR045155">
    <property type="entry name" value="Beta-lactam_cat"/>
</dbReference>
<dbReference type="GO" id="GO:0046677">
    <property type="term" value="P:response to antibiotic"/>
    <property type="evidence" value="ECO:0007669"/>
    <property type="project" value="InterPro"/>
</dbReference>
<dbReference type="InterPro" id="IPR000871">
    <property type="entry name" value="Beta-lactam_class-A"/>
</dbReference>
<dbReference type="InterPro" id="IPR012338">
    <property type="entry name" value="Beta-lactam/transpept-like"/>
</dbReference>
<dbReference type="PANTHER" id="PTHR35333">
    <property type="entry name" value="BETA-LACTAMASE"/>
    <property type="match status" value="1"/>
</dbReference>
<dbReference type="GO" id="GO:0030655">
    <property type="term" value="P:beta-lactam antibiotic catabolic process"/>
    <property type="evidence" value="ECO:0007669"/>
    <property type="project" value="InterPro"/>
</dbReference>
<feature type="domain" description="Beta-lactamase class A catalytic" evidence="2">
    <location>
        <begin position="169"/>
        <end position="314"/>
    </location>
</feature>